<evidence type="ECO:0000259" key="1">
    <source>
        <dbReference type="Pfam" id="PF14214"/>
    </source>
</evidence>
<sequence>MAIVRYLGKPAKFLTFTANPSWSEIARYLEHGQSPDLRPDLIAIVFRLKLNAFLHDIKKRQIFGRCIGCIHVIEYQKRGLPHAHILLFLHEDDVPWSAEQLWRKLSKVSLLTARVVLTIQILRVCEMEDARKGIQSGGVTWTNANGRFTFDNRWVVPYNPYLTMKYNSHINVEVARGVHAIKYLAKYVYKGSDRAALAVQEGYDEILMTIQGNYMPYARETCDERLTPSLGRYISPVQAIWRLMAYTTHEEKPAVMLLYYHMEGRHRVSFDVRQAPDQLAAAIASQSSIFLDWMKYNAAHTDGRD</sequence>
<comment type="caution">
    <text evidence="2">The sequence shown here is derived from an EMBL/GenBank/DDBJ whole genome shotgun (WGS) entry which is preliminary data.</text>
</comment>
<dbReference type="OrthoDB" id="3366231at2759"/>
<reference evidence="2 3" key="1">
    <citation type="submission" date="2017-10" db="EMBL/GenBank/DDBJ databases">
        <title>Development of genomic resources for the powdery mildew, Erysiphe pulchra.</title>
        <authorList>
            <person name="Wadl P.A."/>
            <person name="Mack B.M."/>
            <person name="Moore G."/>
            <person name="Beltz S.B."/>
        </authorList>
    </citation>
    <scope>NUCLEOTIDE SEQUENCE [LARGE SCALE GENOMIC DNA]</scope>
    <source>
        <strain evidence="2">Cflorida</strain>
    </source>
</reference>
<dbReference type="PANTHER" id="PTHR10492">
    <property type="match status" value="1"/>
</dbReference>
<dbReference type="Pfam" id="PF14214">
    <property type="entry name" value="Helitron_like_N"/>
    <property type="match status" value="1"/>
</dbReference>
<dbReference type="EMBL" id="PEDP01010258">
    <property type="protein sequence ID" value="POS81647.1"/>
    <property type="molecule type" value="Genomic_DNA"/>
</dbReference>
<evidence type="ECO:0000313" key="3">
    <source>
        <dbReference type="Proteomes" id="UP000237438"/>
    </source>
</evidence>
<dbReference type="InterPro" id="IPR025476">
    <property type="entry name" value="Helitron_helicase-like"/>
</dbReference>
<name>A0A2S4PHY6_9PEZI</name>
<feature type="non-terminal residue" evidence="2">
    <location>
        <position position="305"/>
    </location>
</feature>
<dbReference type="STRING" id="225359.A0A2S4PHY6"/>
<accession>A0A2S4PHY6</accession>
<keyword evidence="3" id="KW-1185">Reference proteome</keyword>
<dbReference type="PANTHER" id="PTHR10492:SF57">
    <property type="entry name" value="ATP-DEPENDENT DNA HELICASE"/>
    <property type="match status" value="1"/>
</dbReference>
<organism evidence="2 3">
    <name type="scientific">Erysiphe pulchra</name>
    <dbReference type="NCBI Taxonomy" id="225359"/>
    <lineage>
        <taxon>Eukaryota</taxon>
        <taxon>Fungi</taxon>
        <taxon>Dikarya</taxon>
        <taxon>Ascomycota</taxon>
        <taxon>Pezizomycotina</taxon>
        <taxon>Leotiomycetes</taxon>
        <taxon>Erysiphales</taxon>
        <taxon>Erysiphaceae</taxon>
        <taxon>Erysiphe</taxon>
    </lineage>
</organism>
<evidence type="ECO:0000313" key="2">
    <source>
        <dbReference type="EMBL" id="POS81647.1"/>
    </source>
</evidence>
<protein>
    <recommendedName>
        <fullName evidence="1">Helitron helicase-like domain-containing protein</fullName>
    </recommendedName>
</protein>
<gene>
    <name evidence="2" type="ORF">EPUL_006338</name>
</gene>
<proteinExistence type="predicted"/>
<feature type="domain" description="Helitron helicase-like" evidence="1">
    <location>
        <begin position="1"/>
        <end position="87"/>
    </location>
</feature>
<dbReference type="AlphaFoldDB" id="A0A2S4PHY6"/>
<dbReference type="Proteomes" id="UP000237438">
    <property type="component" value="Unassembled WGS sequence"/>
</dbReference>